<evidence type="ECO:0000256" key="1">
    <source>
        <dbReference type="ARBA" id="ARBA00022679"/>
    </source>
</evidence>
<dbReference type="Proteomes" id="UP000176914">
    <property type="component" value="Unassembled WGS sequence"/>
</dbReference>
<dbReference type="PANTHER" id="PTHR43793">
    <property type="entry name" value="FAD SYNTHASE"/>
    <property type="match status" value="1"/>
</dbReference>
<evidence type="ECO:0000313" key="5">
    <source>
        <dbReference type="Proteomes" id="UP000176914"/>
    </source>
</evidence>
<gene>
    <name evidence="4" type="ORF">A3C20_01090</name>
</gene>
<protein>
    <recommendedName>
        <fullName evidence="3">Cytidyltransferase-like domain-containing protein</fullName>
    </recommendedName>
</protein>
<dbReference type="EMBL" id="MFLL01000031">
    <property type="protein sequence ID" value="OGG68600.1"/>
    <property type="molecule type" value="Genomic_DNA"/>
</dbReference>
<sequence>MKGGKKVGITAGAFDLCHAGHMLVFKEAKTVCDYLIVALQDDPSKTQSDYRGKKKNTPIMSLEERRIILEGIRYIDEVVVYSSEKDLYDLLVKLKPDIRIIGADWKGKEYTGHDLPIEMYFNTRDHGFSTSALRERIYEAELKKREEAGK</sequence>
<dbReference type="Pfam" id="PF01467">
    <property type="entry name" value="CTP_transf_like"/>
    <property type="match status" value="1"/>
</dbReference>
<keyword evidence="2" id="KW-0548">Nucleotidyltransferase</keyword>
<proteinExistence type="predicted"/>
<accession>A0A1F6E4Z5</accession>
<dbReference type="InterPro" id="IPR014729">
    <property type="entry name" value="Rossmann-like_a/b/a_fold"/>
</dbReference>
<organism evidence="4 5">
    <name type="scientific">Candidatus Kaiserbacteria bacterium RIFCSPHIGHO2_02_FULL_55_25</name>
    <dbReference type="NCBI Taxonomy" id="1798498"/>
    <lineage>
        <taxon>Bacteria</taxon>
        <taxon>Candidatus Kaiseribacteriota</taxon>
    </lineage>
</organism>
<evidence type="ECO:0000259" key="3">
    <source>
        <dbReference type="Pfam" id="PF01467"/>
    </source>
</evidence>
<dbReference type="InterPro" id="IPR050385">
    <property type="entry name" value="Archaeal_FAD_synthase"/>
</dbReference>
<evidence type="ECO:0000313" key="4">
    <source>
        <dbReference type="EMBL" id="OGG68600.1"/>
    </source>
</evidence>
<dbReference type="AlphaFoldDB" id="A0A1F6E4Z5"/>
<dbReference type="GO" id="GO:0016779">
    <property type="term" value="F:nucleotidyltransferase activity"/>
    <property type="evidence" value="ECO:0007669"/>
    <property type="project" value="UniProtKB-KW"/>
</dbReference>
<keyword evidence="1" id="KW-0808">Transferase</keyword>
<evidence type="ECO:0000256" key="2">
    <source>
        <dbReference type="ARBA" id="ARBA00022695"/>
    </source>
</evidence>
<dbReference type="InterPro" id="IPR004821">
    <property type="entry name" value="Cyt_trans-like"/>
</dbReference>
<dbReference type="Gene3D" id="3.40.50.620">
    <property type="entry name" value="HUPs"/>
    <property type="match status" value="1"/>
</dbReference>
<name>A0A1F6E4Z5_9BACT</name>
<dbReference type="PANTHER" id="PTHR43793:SF1">
    <property type="entry name" value="FAD SYNTHASE"/>
    <property type="match status" value="1"/>
</dbReference>
<reference evidence="4 5" key="1">
    <citation type="journal article" date="2016" name="Nat. Commun.">
        <title>Thousands of microbial genomes shed light on interconnected biogeochemical processes in an aquifer system.</title>
        <authorList>
            <person name="Anantharaman K."/>
            <person name="Brown C.T."/>
            <person name="Hug L.A."/>
            <person name="Sharon I."/>
            <person name="Castelle C.J."/>
            <person name="Probst A.J."/>
            <person name="Thomas B.C."/>
            <person name="Singh A."/>
            <person name="Wilkins M.J."/>
            <person name="Karaoz U."/>
            <person name="Brodie E.L."/>
            <person name="Williams K.H."/>
            <person name="Hubbard S.S."/>
            <person name="Banfield J.F."/>
        </authorList>
    </citation>
    <scope>NUCLEOTIDE SEQUENCE [LARGE SCALE GENOMIC DNA]</scope>
</reference>
<dbReference type="NCBIfam" id="TIGR00125">
    <property type="entry name" value="cyt_tran_rel"/>
    <property type="match status" value="1"/>
</dbReference>
<dbReference type="SUPFAM" id="SSF52374">
    <property type="entry name" value="Nucleotidylyl transferase"/>
    <property type="match status" value="1"/>
</dbReference>
<comment type="caution">
    <text evidence="4">The sequence shown here is derived from an EMBL/GenBank/DDBJ whole genome shotgun (WGS) entry which is preliminary data.</text>
</comment>
<feature type="domain" description="Cytidyltransferase-like" evidence="3">
    <location>
        <begin position="9"/>
        <end position="105"/>
    </location>
</feature>